<evidence type="ECO:0000313" key="2">
    <source>
        <dbReference type="Proteomes" id="UP000437562"/>
    </source>
</evidence>
<dbReference type="Proteomes" id="UP000437562">
    <property type="component" value="Unassembled WGS sequence"/>
</dbReference>
<dbReference type="AlphaFoldDB" id="A0A653TL63"/>
<evidence type="ECO:0000313" key="1">
    <source>
        <dbReference type="EMBL" id="VXB76534.1"/>
    </source>
</evidence>
<name>A0A653TL63_BACMY</name>
<gene>
    <name evidence="1" type="ORF">BACI71_120328</name>
</gene>
<protein>
    <submittedName>
        <fullName evidence="1">Uncharacterized protein</fullName>
    </submittedName>
</protein>
<accession>A0A653TL63</accession>
<organism evidence="1 2">
    <name type="scientific">Bacillus mycoides</name>
    <dbReference type="NCBI Taxonomy" id="1405"/>
    <lineage>
        <taxon>Bacteria</taxon>
        <taxon>Bacillati</taxon>
        <taxon>Bacillota</taxon>
        <taxon>Bacilli</taxon>
        <taxon>Bacillales</taxon>
        <taxon>Bacillaceae</taxon>
        <taxon>Bacillus</taxon>
        <taxon>Bacillus cereus group</taxon>
    </lineage>
</organism>
<proteinExistence type="predicted"/>
<sequence length="60" mass="7086">MKKKSNIRMECCTRRVAIIHRDIVFKGFIYANKTLGKTIIRKLKTNDAHISLRDPIEDER</sequence>
<reference evidence="1 2" key="1">
    <citation type="submission" date="2019-10" db="EMBL/GenBank/DDBJ databases">
        <authorList>
            <person name="Karimi E."/>
        </authorList>
    </citation>
    <scope>NUCLEOTIDE SEQUENCE [LARGE SCALE GENOMIC DNA]</scope>
    <source>
        <strain evidence="1">Bacillus sp. 71</strain>
    </source>
</reference>
<dbReference type="EMBL" id="CABWMC010000004">
    <property type="protein sequence ID" value="VXB76534.1"/>
    <property type="molecule type" value="Genomic_DNA"/>
</dbReference>